<evidence type="ECO:0000256" key="1">
    <source>
        <dbReference type="SAM" id="MobiDB-lite"/>
    </source>
</evidence>
<comment type="caution">
    <text evidence="3">The sequence shown here is derived from an EMBL/GenBank/DDBJ whole genome shotgun (WGS) entry which is preliminary data.</text>
</comment>
<dbReference type="SUPFAM" id="SSF54427">
    <property type="entry name" value="NTF2-like"/>
    <property type="match status" value="1"/>
</dbReference>
<evidence type="ECO:0000313" key="3">
    <source>
        <dbReference type="EMBL" id="TDV57483.1"/>
    </source>
</evidence>
<sequence length="157" mass="17841">MTDLQAPADRVEIQALCAEFTDAGMQADFERLASLFTEDGAWRMPHLPAEFETRAEIRAAVTRLRGLWEFFVQNTHPGTVRLDGDTATGRAYVVEFGRLRDGTSHLNYALYHDTYRRTPEGWRFAERVYEVRYYDTTPLPGTAPEPNTPIETGASHT</sequence>
<protein>
    <submittedName>
        <fullName evidence="3">Ketosteroid isomerase-like protein</fullName>
    </submittedName>
</protein>
<evidence type="ECO:0000313" key="4">
    <source>
        <dbReference type="Proteomes" id="UP000294927"/>
    </source>
</evidence>
<dbReference type="EMBL" id="SOCP01000001">
    <property type="protein sequence ID" value="TDV57483.1"/>
    <property type="molecule type" value="Genomic_DNA"/>
</dbReference>
<evidence type="ECO:0000259" key="2">
    <source>
        <dbReference type="Pfam" id="PF13577"/>
    </source>
</evidence>
<reference evidence="3 4" key="1">
    <citation type="submission" date="2019-03" db="EMBL/GenBank/DDBJ databases">
        <title>Genomic Encyclopedia of Archaeal and Bacterial Type Strains, Phase II (KMG-II): from individual species to whole genera.</title>
        <authorList>
            <person name="Goeker M."/>
        </authorList>
    </citation>
    <scope>NUCLEOTIDE SEQUENCE [LARGE SCALE GENOMIC DNA]</scope>
    <source>
        <strain evidence="3 4">DSM 45499</strain>
    </source>
</reference>
<feature type="region of interest" description="Disordered" evidence="1">
    <location>
        <begin position="137"/>
        <end position="157"/>
    </location>
</feature>
<feature type="domain" description="SnoaL-like" evidence="2">
    <location>
        <begin position="8"/>
        <end position="127"/>
    </location>
</feature>
<proteinExistence type="predicted"/>
<keyword evidence="3" id="KW-0413">Isomerase</keyword>
<dbReference type="InterPro" id="IPR032710">
    <property type="entry name" value="NTF2-like_dom_sf"/>
</dbReference>
<dbReference type="Pfam" id="PF13577">
    <property type="entry name" value="SnoaL_4"/>
    <property type="match status" value="1"/>
</dbReference>
<dbReference type="GO" id="GO:0016853">
    <property type="term" value="F:isomerase activity"/>
    <property type="evidence" value="ECO:0007669"/>
    <property type="project" value="UniProtKB-KW"/>
</dbReference>
<dbReference type="Proteomes" id="UP000294927">
    <property type="component" value="Unassembled WGS sequence"/>
</dbReference>
<dbReference type="Gene3D" id="3.10.450.50">
    <property type="match status" value="1"/>
</dbReference>
<keyword evidence="4" id="KW-1185">Reference proteome</keyword>
<name>A0A4R7W466_9PSEU</name>
<dbReference type="InterPro" id="IPR037401">
    <property type="entry name" value="SnoaL-like"/>
</dbReference>
<dbReference type="OrthoDB" id="4941530at2"/>
<accession>A0A4R7W466</accession>
<gene>
    <name evidence="3" type="ORF">CLV71_101354</name>
</gene>
<organism evidence="3 4">
    <name type="scientific">Actinophytocola oryzae</name>
    <dbReference type="NCBI Taxonomy" id="502181"/>
    <lineage>
        <taxon>Bacteria</taxon>
        <taxon>Bacillati</taxon>
        <taxon>Actinomycetota</taxon>
        <taxon>Actinomycetes</taxon>
        <taxon>Pseudonocardiales</taxon>
        <taxon>Pseudonocardiaceae</taxon>
    </lineage>
</organism>
<dbReference type="AlphaFoldDB" id="A0A4R7W466"/>
<dbReference type="RefSeq" id="WP_133900753.1">
    <property type="nucleotide sequence ID" value="NZ_SOCP01000001.1"/>
</dbReference>